<dbReference type="InterPro" id="IPR027417">
    <property type="entry name" value="P-loop_NTPase"/>
</dbReference>
<evidence type="ECO:0000256" key="1">
    <source>
        <dbReference type="SAM" id="MobiDB-lite"/>
    </source>
</evidence>
<dbReference type="OrthoDB" id="2423195at2759"/>
<keyword evidence="4" id="KW-1185">Reference proteome</keyword>
<feature type="compositionally biased region" description="Gly residues" evidence="1">
    <location>
        <begin position="14"/>
        <end position="23"/>
    </location>
</feature>
<dbReference type="GO" id="GO:0031380">
    <property type="term" value="C:nuclear RNA-directed RNA polymerase complex"/>
    <property type="evidence" value="ECO:0007669"/>
    <property type="project" value="TreeGrafter"/>
</dbReference>
<organism evidence="3 4">
    <name type="scientific">Desmophyllum pertusum</name>
    <dbReference type="NCBI Taxonomy" id="174260"/>
    <lineage>
        <taxon>Eukaryota</taxon>
        <taxon>Metazoa</taxon>
        <taxon>Cnidaria</taxon>
        <taxon>Anthozoa</taxon>
        <taxon>Hexacorallia</taxon>
        <taxon>Scleractinia</taxon>
        <taxon>Caryophylliina</taxon>
        <taxon>Caryophylliidae</taxon>
        <taxon>Desmophyllum</taxon>
    </lineage>
</organism>
<dbReference type="GO" id="GO:0031048">
    <property type="term" value="P:regulatory ncRNA-mediated heterochromatin formation"/>
    <property type="evidence" value="ECO:0007669"/>
    <property type="project" value="TreeGrafter"/>
</dbReference>
<dbReference type="InterPro" id="IPR041677">
    <property type="entry name" value="DNA2/NAM7_AAA_11"/>
</dbReference>
<evidence type="ECO:0000313" key="3">
    <source>
        <dbReference type="EMBL" id="KAJ7380471.1"/>
    </source>
</evidence>
<feature type="compositionally biased region" description="Gly residues" evidence="1">
    <location>
        <begin position="40"/>
        <end position="51"/>
    </location>
</feature>
<dbReference type="SUPFAM" id="SSF52540">
    <property type="entry name" value="P-loop containing nucleoside triphosphate hydrolases"/>
    <property type="match status" value="1"/>
</dbReference>
<protein>
    <submittedName>
        <fullName evidence="3">NFX1-type zinc finger-containing protein 1</fullName>
    </submittedName>
</protein>
<feature type="domain" description="DNA2/NAM7 helicase helicase" evidence="2">
    <location>
        <begin position="161"/>
        <end position="400"/>
    </location>
</feature>
<proteinExistence type="predicted"/>
<dbReference type="Gene3D" id="3.40.50.300">
    <property type="entry name" value="P-loop containing nucleotide triphosphate hydrolases"/>
    <property type="match status" value="1"/>
</dbReference>
<dbReference type="Proteomes" id="UP001163046">
    <property type="component" value="Unassembled WGS sequence"/>
</dbReference>
<gene>
    <name evidence="3" type="primary">ZNFX1_9</name>
    <name evidence="3" type="ORF">OS493_008932</name>
</gene>
<dbReference type="Pfam" id="PF13086">
    <property type="entry name" value="AAA_11"/>
    <property type="match status" value="1"/>
</dbReference>
<evidence type="ECO:0000313" key="4">
    <source>
        <dbReference type="Proteomes" id="UP001163046"/>
    </source>
</evidence>
<feature type="compositionally biased region" description="Acidic residues" evidence="1">
    <location>
        <begin position="56"/>
        <end position="71"/>
    </location>
</feature>
<dbReference type="PANTHER" id="PTHR10887">
    <property type="entry name" value="DNA2/NAM7 HELICASE FAMILY"/>
    <property type="match status" value="1"/>
</dbReference>
<dbReference type="EMBL" id="MU826353">
    <property type="protein sequence ID" value="KAJ7380471.1"/>
    <property type="molecule type" value="Genomic_DNA"/>
</dbReference>
<feature type="region of interest" description="Disordered" evidence="1">
    <location>
        <begin position="1"/>
        <end position="83"/>
    </location>
</feature>
<dbReference type="InterPro" id="IPR045055">
    <property type="entry name" value="DNA2/NAM7-like"/>
</dbReference>
<evidence type="ECO:0000259" key="2">
    <source>
        <dbReference type="Pfam" id="PF13086"/>
    </source>
</evidence>
<feature type="compositionally biased region" description="Acidic residues" evidence="1">
    <location>
        <begin position="30"/>
        <end position="39"/>
    </location>
</feature>
<feature type="region of interest" description="Disordered" evidence="1">
    <location>
        <begin position="108"/>
        <end position="143"/>
    </location>
</feature>
<dbReference type="GO" id="GO:0004386">
    <property type="term" value="F:helicase activity"/>
    <property type="evidence" value="ECO:0007669"/>
    <property type="project" value="InterPro"/>
</dbReference>
<name>A0A9X0CYR9_9CNID</name>
<sequence>MIDDDSMEVKDDGGGGVGDGGGTAAAAAAADDDSMEVNDDGGGGVGDGGGTAAAATDDDDDNNYDNDDDDGNNPSQVPEYRNWLVREWDSESDDSDWVPSVYEVMSEDDAVSSGSDLASVTSDSHSVDSNEAPGDENSANDRPAGVVNIYDLPFHRESLGFDESQMRAFKMALTKRFAVIQGPPGTGKTYVGLKIARVLLQSVTLWQRKEERSPILMVSYTNHALDEFLSGLPMEGIVRVGGRCSDKLKCCSLKVRRDEANAKKKTPRRIATARRNVRQERRELEQDGSLERCITVLRCSRRGILAFHVLKQFMSERHVRWFEKEQTDTYSMDDLLCYWLGVKRVVKDRDARKKHDRDVVDNEDFQMQISGRNFSNEQDFEDDNAKRAMKPSEVSICTTEDSNKSAGCAEISTERTSCLKAKKNIVTTYNNCQHINAGSYTGCGFRKQKSTT</sequence>
<accession>A0A9X0CYR9</accession>
<dbReference type="PANTHER" id="PTHR10887:SF341">
    <property type="entry name" value="NFX1-TYPE ZINC FINGER-CONTAINING PROTEIN 1"/>
    <property type="match status" value="1"/>
</dbReference>
<comment type="caution">
    <text evidence="3">The sequence shown here is derived from an EMBL/GenBank/DDBJ whole genome shotgun (WGS) entry which is preliminary data.</text>
</comment>
<reference evidence="3" key="1">
    <citation type="submission" date="2023-01" db="EMBL/GenBank/DDBJ databases">
        <title>Genome assembly of the deep-sea coral Lophelia pertusa.</title>
        <authorList>
            <person name="Herrera S."/>
            <person name="Cordes E."/>
        </authorList>
    </citation>
    <scope>NUCLEOTIDE SEQUENCE</scope>
    <source>
        <strain evidence="3">USNM1676648</strain>
        <tissue evidence="3">Polyp</tissue>
    </source>
</reference>
<feature type="compositionally biased region" description="Polar residues" evidence="1">
    <location>
        <begin position="112"/>
        <end position="129"/>
    </location>
</feature>
<dbReference type="AlphaFoldDB" id="A0A9X0CYR9"/>